<accession>A0A367QQJ5</accession>
<dbReference type="AlphaFoldDB" id="A0A367QQJ5"/>
<feature type="region of interest" description="Disordered" evidence="1">
    <location>
        <begin position="1"/>
        <end position="48"/>
    </location>
</feature>
<dbReference type="Proteomes" id="UP000252107">
    <property type="component" value="Unassembled WGS sequence"/>
</dbReference>
<protein>
    <submittedName>
        <fullName evidence="2">Uncharacterized protein</fullName>
    </submittedName>
</protein>
<evidence type="ECO:0000313" key="2">
    <source>
        <dbReference type="EMBL" id="RCJ25544.1"/>
    </source>
</evidence>
<feature type="compositionally biased region" description="Polar residues" evidence="1">
    <location>
        <begin position="28"/>
        <end position="45"/>
    </location>
</feature>
<keyword evidence="3" id="KW-1185">Reference proteome</keyword>
<sequence>MEQSQQPQRRAADEEFQESLDQLEDILQESSTENEQTPKLHTGSSEVEVGEDLSGIDLEAFEDAVADIEQYLEDRTK</sequence>
<proteinExistence type="predicted"/>
<evidence type="ECO:0000256" key="1">
    <source>
        <dbReference type="SAM" id="MobiDB-lite"/>
    </source>
</evidence>
<name>A0A367QQJ5_9NOSO</name>
<comment type="caution">
    <text evidence="2">The sequence shown here is derived from an EMBL/GenBank/DDBJ whole genome shotgun (WGS) entry which is preliminary data.</text>
</comment>
<feature type="compositionally biased region" description="Acidic residues" evidence="1">
    <location>
        <begin position="14"/>
        <end position="27"/>
    </location>
</feature>
<organism evidence="2 3">
    <name type="scientific">Nostoc minutum NIES-26</name>
    <dbReference type="NCBI Taxonomy" id="1844469"/>
    <lineage>
        <taxon>Bacteria</taxon>
        <taxon>Bacillati</taxon>
        <taxon>Cyanobacteriota</taxon>
        <taxon>Cyanophyceae</taxon>
        <taxon>Nostocales</taxon>
        <taxon>Nostocaceae</taxon>
        <taxon>Nostoc</taxon>
    </lineage>
</organism>
<dbReference type="EMBL" id="LXQD01000314">
    <property type="protein sequence ID" value="RCJ25544.1"/>
    <property type="molecule type" value="Genomic_DNA"/>
</dbReference>
<gene>
    <name evidence="2" type="ORF">A6770_27785</name>
</gene>
<evidence type="ECO:0000313" key="3">
    <source>
        <dbReference type="Proteomes" id="UP000252107"/>
    </source>
</evidence>
<reference evidence="2" key="1">
    <citation type="submission" date="2016-04" db="EMBL/GenBank/DDBJ databases">
        <authorList>
            <person name="Tabuchi Yagui T.R."/>
        </authorList>
    </citation>
    <scope>NUCLEOTIDE SEQUENCE [LARGE SCALE GENOMIC DNA]</scope>
    <source>
        <strain evidence="2">NIES-26</strain>
    </source>
</reference>